<dbReference type="InterPro" id="IPR015890">
    <property type="entry name" value="Chorismate_C"/>
</dbReference>
<dbReference type="PANTHER" id="PTHR11236">
    <property type="entry name" value="AMINOBENZOATE/ANTHRANILATE SYNTHASE"/>
    <property type="match status" value="1"/>
</dbReference>
<name>C9RHF0_METVM</name>
<dbReference type="SUPFAM" id="SSF56322">
    <property type="entry name" value="ADC synthase"/>
    <property type="match status" value="1"/>
</dbReference>
<sequence length="484" mass="55366">MIIKKIKMSSEPLSVYEQIRGENTFLLESAEGVPKIARYSILGKAEGKLTFKNGKLEVDAFTEFGELAKELEGKYECPLDALREVRNHYLRFIDISNIEPIPRFKGGLVGYLSYDIIRYWIDLSEIHPKPVNDLNFPDAEFFIIKDFISYDLKEGVVNLVAESKEGIDHLKDIVERSRGIKINKNNKDNVKNKNEKQEEKNLKIKSNMSKEEFIGAVKKAKEYIFSGDIFQVVLSRRIEVDLENLDHLEIYKKVREINPSPYMYYLDFGDRKIIGSSPEILVRTNYTNNKRLVITRPIAGTIRRGKTEEEDKELENKLLNDEKERAEHVMLVDLARNDIGKISKFGTVEVSDFMTIEKYSHVQHIVSNVIGELKDNYDSFLAVKATFPAGTLSGAPKVRAMEIIEELEKTWRGPYGGGVGYFGWDDLMDLAITIRTFVILKNKGYIQVGAGIVADSVPENEWEETERKGMANVKTIETLIKTKN</sequence>
<protein>
    <recommendedName>
        <fullName evidence="11">Anthranilate synthase component 1</fullName>
        <ecNumber evidence="11">4.1.3.27</ecNumber>
    </recommendedName>
</protein>
<dbReference type="KEGG" id="mvu:Metvu_1144"/>
<evidence type="ECO:0000256" key="4">
    <source>
        <dbReference type="ARBA" id="ARBA00022605"/>
    </source>
</evidence>
<keyword evidence="9 11" id="KW-0456">Lyase</keyword>
<dbReference type="Pfam" id="PF04715">
    <property type="entry name" value="Anth_synt_I_N"/>
    <property type="match status" value="1"/>
</dbReference>
<evidence type="ECO:0000259" key="14">
    <source>
        <dbReference type="Pfam" id="PF04715"/>
    </source>
</evidence>
<dbReference type="PANTHER" id="PTHR11236:SF9">
    <property type="entry name" value="ANTHRANILATE SYNTHASE COMPONENT 1"/>
    <property type="match status" value="1"/>
</dbReference>
<reference evidence="15" key="1">
    <citation type="submission" date="2009-10" db="EMBL/GenBank/DDBJ databases">
        <title>Complete sequence of chromosome of Methanocaldococcus vulcanius M7.</title>
        <authorList>
            <consortium name="US DOE Joint Genome Institute"/>
            <person name="Lucas S."/>
            <person name="Copeland A."/>
            <person name="Lapidus A."/>
            <person name="Glavina del Rio T."/>
            <person name="Dalin E."/>
            <person name="Tice H."/>
            <person name="Bruce D."/>
            <person name="Goodwin L."/>
            <person name="Pitluck S."/>
            <person name="Lcollab F.I."/>
            <person name="Brettin T."/>
            <person name="Detter J.C."/>
            <person name="Han C."/>
            <person name="Tapia R."/>
            <person name="Kuske C.R."/>
            <person name="Schmutz J."/>
            <person name="Larimer F."/>
            <person name="Land M."/>
            <person name="Hauser L."/>
            <person name="Kyrpides N."/>
            <person name="Ovchinikova G."/>
            <person name="Sieprawska-Lupa M."/>
            <person name="Whitman W.B."/>
            <person name="Woyke T."/>
        </authorList>
    </citation>
    <scope>NUCLEOTIDE SEQUENCE [LARGE SCALE GENOMIC DNA]</scope>
    <source>
        <strain evidence="15">M7</strain>
    </source>
</reference>
<dbReference type="EC" id="4.1.3.27" evidence="11"/>
<organism evidence="15 16">
    <name type="scientific">Methanocaldococcus vulcanius (strain ATCC 700851 / DSM 12094 / M7)</name>
    <name type="common">Methanococcus vulcanius</name>
    <dbReference type="NCBI Taxonomy" id="579137"/>
    <lineage>
        <taxon>Archaea</taxon>
        <taxon>Methanobacteriati</taxon>
        <taxon>Methanobacteriota</taxon>
        <taxon>Methanomada group</taxon>
        <taxon>Methanococci</taxon>
        <taxon>Methanococcales</taxon>
        <taxon>Methanocaldococcaceae</taxon>
        <taxon>Methanocaldococcus</taxon>
    </lineage>
</organism>
<evidence type="ECO:0000256" key="6">
    <source>
        <dbReference type="ARBA" id="ARBA00022822"/>
    </source>
</evidence>
<dbReference type="GO" id="GO:0046872">
    <property type="term" value="F:metal ion binding"/>
    <property type="evidence" value="ECO:0007669"/>
    <property type="project" value="UniProtKB-KW"/>
</dbReference>
<accession>C9RHF0</accession>
<feature type="coiled-coil region" evidence="12">
    <location>
        <begin position="180"/>
        <end position="207"/>
    </location>
</feature>
<evidence type="ECO:0000256" key="7">
    <source>
        <dbReference type="ARBA" id="ARBA00022842"/>
    </source>
</evidence>
<keyword evidence="8 11" id="KW-0057">Aromatic amino acid biosynthesis</keyword>
<evidence type="ECO:0000256" key="5">
    <source>
        <dbReference type="ARBA" id="ARBA00022723"/>
    </source>
</evidence>
<comment type="function">
    <text evidence="11">Part of a heterotetrameric complex that catalyzes the two-step biosynthesis of anthranilate, an intermediate in the biosynthesis of L-tryptophan. In the first step, the glutamine-binding beta subunit (TrpG) of anthranilate synthase (AS) provides the glutamine amidotransferase activity which generates ammonia as a substrate that, along with chorismate, is used in the second step, catalyzed by the large alpha subunit of AS (TrpE) to produce anthranilate. In the absence of TrpG, TrpE can synthesize anthranilate directly from chorismate and high concentrations of ammonia.</text>
</comment>
<dbReference type="AlphaFoldDB" id="C9RHF0"/>
<dbReference type="InterPro" id="IPR005801">
    <property type="entry name" value="ADC_synthase"/>
</dbReference>
<comment type="catalytic activity">
    <reaction evidence="10 11">
        <text>chorismate + L-glutamine = anthranilate + pyruvate + L-glutamate + H(+)</text>
        <dbReference type="Rhea" id="RHEA:21732"/>
        <dbReference type="ChEBI" id="CHEBI:15361"/>
        <dbReference type="ChEBI" id="CHEBI:15378"/>
        <dbReference type="ChEBI" id="CHEBI:16567"/>
        <dbReference type="ChEBI" id="CHEBI:29748"/>
        <dbReference type="ChEBI" id="CHEBI:29985"/>
        <dbReference type="ChEBI" id="CHEBI:58359"/>
        <dbReference type="EC" id="4.1.3.27"/>
    </reaction>
</comment>
<feature type="domain" description="Anthranilate synthase component I N-terminal" evidence="14">
    <location>
        <begin position="10"/>
        <end position="156"/>
    </location>
</feature>
<evidence type="ECO:0000313" key="15">
    <source>
        <dbReference type="EMBL" id="ACX73002.1"/>
    </source>
</evidence>
<dbReference type="PRINTS" id="PR00095">
    <property type="entry name" value="ANTSNTHASEI"/>
</dbReference>
<dbReference type="GO" id="GO:0004049">
    <property type="term" value="F:anthranilate synthase activity"/>
    <property type="evidence" value="ECO:0007669"/>
    <property type="project" value="UniProtKB-EC"/>
</dbReference>
<dbReference type="InterPro" id="IPR010116">
    <property type="entry name" value="Anthranilate_synth_I_arc_typ"/>
</dbReference>
<evidence type="ECO:0000256" key="3">
    <source>
        <dbReference type="ARBA" id="ARBA00009562"/>
    </source>
</evidence>
<dbReference type="RefSeq" id="WP_015733222.1">
    <property type="nucleotide sequence ID" value="NC_013407.1"/>
</dbReference>
<evidence type="ECO:0000259" key="13">
    <source>
        <dbReference type="Pfam" id="PF00425"/>
    </source>
</evidence>
<comment type="pathway">
    <text evidence="2 11">Amino-acid biosynthesis; L-tryptophan biosynthesis; L-tryptophan from chorismate: step 1/5.</text>
</comment>
<evidence type="ECO:0000256" key="9">
    <source>
        <dbReference type="ARBA" id="ARBA00023239"/>
    </source>
</evidence>
<keyword evidence="6 11" id="KW-0822">Tryptophan biosynthesis</keyword>
<dbReference type="STRING" id="579137.Metvu_1144"/>
<keyword evidence="4 11" id="KW-0028">Amino-acid biosynthesis</keyword>
<keyword evidence="7 11" id="KW-0460">Magnesium</keyword>
<evidence type="ECO:0000256" key="12">
    <source>
        <dbReference type="SAM" id="Coils"/>
    </source>
</evidence>
<keyword evidence="16" id="KW-1185">Reference proteome</keyword>
<dbReference type="GO" id="GO:0000162">
    <property type="term" value="P:L-tryptophan biosynthetic process"/>
    <property type="evidence" value="ECO:0007669"/>
    <property type="project" value="UniProtKB-UniPathway"/>
</dbReference>
<keyword evidence="12" id="KW-0175">Coiled coil</keyword>
<dbReference type="OrthoDB" id="25514at2157"/>
<evidence type="ECO:0000256" key="10">
    <source>
        <dbReference type="ARBA" id="ARBA00047683"/>
    </source>
</evidence>
<dbReference type="Proteomes" id="UP000002063">
    <property type="component" value="Chromosome"/>
</dbReference>
<comment type="subunit">
    <text evidence="11">Heterotetramer consisting of two non-identical subunits: a beta subunit (TrpG) and a large alpha subunit (TrpE).</text>
</comment>
<evidence type="ECO:0000256" key="2">
    <source>
        <dbReference type="ARBA" id="ARBA00004873"/>
    </source>
</evidence>
<dbReference type="InterPro" id="IPR019999">
    <property type="entry name" value="Anth_synth_I-like"/>
</dbReference>
<dbReference type="NCBIfam" id="TIGR01820">
    <property type="entry name" value="TrpE-arch"/>
    <property type="match status" value="1"/>
</dbReference>
<evidence type="ECO:0000256" key="11">
    <source>
        <dbReference type="RuleBase" id="RU364045"/>
    </source>
</evidence>
<dbReference type="InterPro" id="IPR006805">
    <property type="entry name" value="Anth_synth_I_N"/>
</dbReference>
<dbReference type="Gene3D" id="3.60.120.10">
    <property type="entry name" value="Anthranilate synthase"/>
    <property type="match status" value="1"/>
</dbReference>
<proteinExistence type="inferred from homology"/>
<dbReference type="EMBL" id="CP001787">
    <property type="protein sequence ID" value="ACX73002.1"/>
    <property type="molecule type" value="Genomic_DNA"/>
</dbReference>
<dbReference type="UniPathway" id="UPA00035">
    <property type="reaction ID" value="UER00040"/>
</dbReference>
<evidence type="ECO:0000313" key="16">
    <source>
        <dbReference type="Proteomes" id="UP000002063"/>
    </source>
</evidence>
<evidence type="ECO:0000256" key="8">
    <source>
        <dbReference type="ARBA" id="ARBA00023141"/>
    </source>
</evidence>
<dbReference type="eggNOG" id="arCOG02014">
    <property type="taxonomic scope" value="Archaea"/>
</dbReference>
<evidence type="ECO:0000256" key="1">
    <source>
        <dbReference type="ARBA" id="ARBA00001946"/>
    </source>
</evidence>
<dbReference type="Pfam" id="PF00425">
    <property type="entry name" value="Chorismate_bind"/>
    <property type="match status" value="1"/>
</dbReference>
<feature type="domain" description="Chorismate-utilising enzyme C-terminal" evidence="13">
    <location>
        <begin position="210"/>
        <end position="468"/>
    </location>
</feature>
<comment type="cofactor">
    <cofactor evidence="1 11">
        <name>Mg(2+)</name>
        <dbReference type="ChEBI" id="CHEBI:18420"/>
    </cofactor>
</comment>
<dbReference type="HOGENOM" id="CLU_006493_9_3_2"/>
<dbReference type="GeneID" id="8513483"/>
<gene>
    <name evidence="11" type="primary">trpE</name>
    <name evidence="15" type="ordered locus">Metvu_1144</name>
</gene>
<keyword evidence="5 11" id="KW-0479">Metal-binding</keyword>
<comment type="similarity">
    <text evidence="3 11">Belongs to the anthranilate synthase component I family.</text>
</comment>